<feature type="transmembrane region" description="Helical" evidence="8">
    <location>
        <begin position="47"/>
        <end position="67"/>
    </location>
</feature>
<dbReference type="GO" id="GO:0003677">
    <property type="term" value="F:DNA binding"/>
    <property type="evidence" value="ECO:0007669"/>
    <property type="project" value="UniProtKB-KW"/>
</dbReference>
<sequence length="315" mass="35019">MVAIMLVMSVTMMVVVVVFVVVVVAASYGSENDGNGGSGVVVTMTKIVLVVVALVVMMVVVVAIMIAEVSLQCKKAPILMEGSSGVRKGAWSQIEDNLLRDCVNLHGEGKWHLVPKRAGLNRCRKSCRLRWLNYLKPNIKRGDFSEDEVDLMIRLHKLLGNRWSLIAGRLPGRTSNDVKNYWNTYMRRKVHSHKKDNNIEKQADEAKPIVKHHEVIKPVPRTLSKTSPWLQGKFVNSSKVGVSEEGATSISGSAGNWWETLLDDKEDNAVNNNNTCFFGGADGEFNLWSEELTSIDCDFVTQGESWSDFLLDLQG</sequence>
<reference evidence="11 12" key="1">
    <citation type="submission" date="2018-09" db="EMBL/GenBank/DDBJ databases">
        <title>A high-quality reference genome of wild soybean provides a powerful tool to mine soybean genomes.</title>
        <authorList>
            <person name="Xie M."/>
            <person name="Chung C.Y.L."/>
            <person name="Li M.-W."/>
            <person name="Wong F.-L."/>
            <person name="Chan T.-F."/>
            <person name="Lam H.-M."/>
        </authorList>
    </citation>
    <scope>NUCLEOTIDE SEQUENCE [LARGE SCALE GENOMIC DNA]</scope>
    <source>
        <strain evidence="12">cv. W05</strain>
        <tissue evidence="11">Hypocotyl of etiolated seedlings</tissue>
    </source>
</reference>
<dbReference type="EMBL" id="QZWG01000009">
    <property type="protein sequence ID" value="RZB93533.1"/>
    <property type="molecule type" value="Genomic_DNA"/>
</dbReference>
<dbReference type="AlphaFoldDB" id="A0A445J566"/>
<evidence type="ECO:0000256" key="3">
    <source>
        <dbReference type="ARBA" id="ARBA00023015"/>
    </source>
</evidence>
<dbReference type="PANTHER" id="PTHR47999:SF24">
    <property type="entry name" value="TRANSCRIPTION FACTOR MYB90"/>
    <property type="match status" value="1"/>
</dbReference>
<feature type="domain" description="Myb-like" evidence="9">
    <location>
        <begin position="136"/>
        <end position="186"/>
    </location>
</feature>
<keyword evidence="8" id="KW-0812">Transmembrane</keyword>
<keyword evidence="5" id="KW-0010">Activator</keyword>
<evidence type="ECO:0000256" key="7">
    <source>
        <dbReference type="ARBA" id="ARBA00023242"/>
    </source>
</evidence>
<dbReference type="InterPro" id="IPR009057">
    <property type="entry name" value="Homeodomain-like_sf"/>
</dbReference>
<dbReference type="SUPFAM" id="SSF46689">
    <property type="entry name" value="Homeodomain-like"/>
    <property type="match status" value="1"/>
</dbReference>
<accession>A0A445J566</accession>
<dbReference type="InterPro" id="IPR015495">
    <property type="entry name" value="Myb_TF_plants"/>
</dbReference>
<dbReference type="FunFam" id="1.10.10.60:FF:000402">
    <property type="entry name" value="Transcription factor MYB113"/>
    <property type="match status" value="1"/>
</dbReference>
<keyword evidence="8" id="KW-1133">Transmembrane helix</keyword>
<dbReference type="InterPro" id="IPR001005">
    <property type="entry name" value="SANT/Myb"/>
</dbReference>
<evidence type="ECO:0000256" key="8">
    <source>
        <dbReference type="SAM" id="Phobius"/>
    </source>
</evidence>
<feature type="domain" description="HTH myb-type" evidence="10">
    <location>
        <begin position="136"/>
        <end position="190"/>
    </location>
</feature>
<gene>
    <name evidence="11" type="ORF">D0Y65_025063</name>
</gene>
<dbReference type="PROSITE" id="PS51294">
    <property type="entry name" value="HTH_MYB"/>
    <property type="match status" value="2"/>
</dbReference>
<dbReference type="SMART" id="SM00717">
    <property type="entry name" value="SANT"/>
    <property type="match status" value="2"/>
</dbReference>
<evidence type="ECO:0000313" key="11">
    <source>
        <dbReference type="EMBL" id="RZB93533.1"/>
    </source>
</evidence>
<comment type="caution">
    <text evidence="11">The sequence shown here is derived from an EMBL/GenBank/DDBJ whole genome shotgun (WGS) entry which is preliminary data.</text>
</comment>
<name>A0A445J566_GLYSO</name>
<dbReference type="GO" id="GO:0005634">
    <property type="term" value="C:nucleus"/>
    <property type="evidence" value="ECO:0007669"/>
    <property type="project" value="UniProtKB-SubCell"/>
</dbReference>
<dbReference type="CDD" id="cd00167">
    <property type="entry name" value="SANT"/>
    <property type="match status" value="2"/>
</dbReference>
<organism evidence="11 12">
    <name type="scientific">Glycine soja</name>
    <name type="common">Wild soybean</name>
    <dbReference type="NCBI Taxonomy" id="3848"/>
    <lineage>
        <taxon>Eukaryota</taxon>
        <taxon>Viridiplantae</taxon>
        <taxon>Streptophyta</taxon>
        <taxon>Embryophyta</taxon>
        <taxon>Tracheophyta</taxon>
        <taxon>Spermatophyta</taxon>
        <taxon>Magnoliopsida</taxon>
        <taxon>eudicotyledons</taxon>
        <taxon>Gunneridae</taxon>
        <taxon>Pentapetalae</taxon>
        <taxon>rosids</taxon>
        <taxon>fabids</taxon>
        <taxon>Fabales</taxon>
        <taxon>Fabaceae</taxon>
        <taxon>Papilionoideae</taxon>
        <taxon>50 kb inversion clade</taxon>
        <taxon>NPAAA clade</taxon>
        <taxon>indigoferoid/millettioid clade</taxon>
        <taxon>Phaseoleae</taxon>
        <taxon>Glycine</taxon>
        <taxon>Glycine subgen. Soja</taxon>
    </lineage>
</organism>
<keyword evidence="12" id="KW-1185">Reference proteome</keyword>
<feature type="domain" description="Myb-like" evidence="9">
    <location>
        <begin position="83"/>
        <end position="135"/>
    </location>
</feature>
<keyword evidence="6" id="KW-0804">Transcription</keyword>
<keyword evidence="4" id="KW-0238">DNA-binding</keyword>
<proteinExistence type="predicted"/>
<dbReference type="PROSITE" id="PS50090">
    <property type="entry name" value="MYB_LIKE"/>
    <property type="match status" value="2"/>
</dbReference>
<dbReference type="Proteomes" id="UP000289340">
    <property type="component" value="Chromosome 9"/>
</dbReference>
<dbReference type="Pfam" id="PF00249">
    <property type="entry name" value="Myb_DNA-binding"/>
    <property type="match status" value="2"/>
</dbReference>
<dbReference type="GO" id="GO:0080090">
    <property type="term" value="P:regulation of primary metabolic process"/>
    <property type="evidence" value="ECO:0007669"/>
    <property type="project" value="UniProtKB-ARBA"/>
</dbReference>
<evidence type="ECO:0000256" key="5">
    <source>
        <dbReference type="ARBA" id="ARBA00023159"/>
    </source>
</evidence>
<evidence type="ECO:0000256" key="6">
    <source>
        <dbReference type="ARBA" id="ARBA00023163"/>
    </source>
</evidence>
<feature type="domain" description="HTH myb-type" evidence="10">
    <location>
        <begin position="83"/>
        <end position="135"/>
    </location>
</feature>
<dbReference type="InterPro" id="IPR017930">
    <property type="entry name" value="Myb_dom"/>
</dbReference>
<comment type="subcellular location">
    <subcellularLocation>
        <location evidence="1">Nucleus</location>
    </subcellularLocation>
</comment>
<dbReference type="Gene3D" id="1.10.10.60">
    <property type="entry name" value="Homeodomain-like"/>
    <property type="match status" value="2"/>
</dbReference>
<keyword evidence="3" id="KW-0805">Transcription regulation</keyword>
<evidence type="ECO:0000256" key="4">
    <source>
        <dbReference type="ARBA" id="ARBA00023125"/>
    </source>
</evidence>
<protein>
    <submittedName>
        <fullName evidence="11">Transcription factor MYB113</fullName>
    </submittedName>
</protein>
<evidence type="ECO:0000259" key="10">
    <source>
        <dbReference type="PROSITE" id="PS51294"/>
    </source>
</evidence>
<dbReference type="FunFam" id="1.10.10.60:FF:000218">
    <property type="entry name" value="Myb transcription factor"/>
    <property type="match status" value="1"/>
</dbReference>
<evidence type="ECO:0000313" key="12">
    <source>
        <dbReference type="Proteomes" id="UP000289340"/>
    </source>
</evidence>
<keyword evidence="2" id="KW-0677">Repeat</keyword>
<keyword evidence="8" id="KW-0472">Membrane</keyword>
<keyword evidence="7" id="KW-0539">Nucleus</keyword>
<dbReference type="PANTHER" id="PTHR47999">
    <property type="entry name" value="TRANSCRIPTION FACTOR MYB8-RELATED-RELATED"/>
    <property type="match status" value="1"/>
</dbReference>
<evidence type="ECO:0000259" key="9">
    <source>
        <dbReference type="PROSITE" id="PS50090"/>
    </source>
</evidence>
<evidence type="ECO:0000256" key="1">
    <source>
        <dbReference type="ARBA" id="ARBA00004123"/>
    </source>
</evidence>
<evidence type="ECO:0000256" key="2">
    <source>
        <dbReference type="ARBA" id="ARBA00022737"/>
    </source>
</evidence>
<feature type="transmembrane region" description="Helical" evidence="8">
    <location>
        <begin position="6"/>
        <end position="26"/>
    </location>
</feature>